<proteinExistence type="inferred from homology"/>
<evidence type="ECO:0000256" key="1">
    <source>
        <dbReference type="ARBA" id="ARBA00007277"/>
    </source>
</evidence>
<dbReference type="SUPFAM" id="SSF51695">
    <property type="entry name" value="PLC-like phosphodiesterases"/>
    <property type="match status" value="1"/>
</dbReference>
<dbReference type="GO" id="GO:0008889">
    <property type="term" value="F:glycerophosphodiester phosphodiesterase activity"/>
    <property type="evidence" value="ECO:0007669"/>
    <property type="project" value="UniProtKB-EC"/>
</dbReference>
<dbReference type="AlphaFoldDB" id="E7RTP3"/>
<dbReference type="EMBL" id="AEQP01000001">
    <property type="protein sequence ID" value="EFV96129.1"/>
    <property type="molecule type" value="Genomic_DNA"/>
</dbReference>
<dbReference type="EC" id="3.1.4.46" evidence="2"/>
<keyword evidence="3" id="KW-0732">Signal</keyword>
<dbReference type="InterPro" id="IPR030395">
    <property type="entry name" value="GP_PDE_dom"/>
</dbReference>
<dbReference type="PANTHER" id="PTHR43620:SF7">
    <property type="entry name" value="GLYCEROPHOSPHODIESTER PHOSPHODIESTERASE GDPD5-RELATED"/>
    <property type="match status" value="1"/>
</dbReference>
<dbReference type="eggNOG" id="COG0584">
    <property type="taxonomic scope" value="Bacteria"/>
</dbReference>
<sequence>MLLFFIREQTVMNSRVLRPRVVAISVASVLALAGCASSSGYQMDDQAARTGAGQTQAMASGASAGGQTAAESAQGAVEDGSAQAGVAVASAGALTGVAGASASAGRFPTLNGQKPLVLGHRGAAGYLPDHTLAGYQRAIDSGADFIEPDLVSTKDGVLVVRHEPNITATTNVKDHPEFAKRKRKRTVDGVEEEGWFVSDFTLAELRTLRAVQPLEERDQSHNGKYKVPTFEEVLKLARDQSRRTGRTISIYPEIKHSTYHRSLGLPIEDKLLAALARYGYTKKDSPVIIQSFEVGNLKALRPRTQVRLVQLIDGSGQNPDGSVDQSLPLGQPYDFTLAKDSRTYQDLLTPKGLAEIRTYADGIGPWKAYIIPSRLTIGPDGKPVDLNRDGLIDERDRVALPATRVVKDAHAAGLFVHPYTFRSEPRRLLSDYQGDPKAEYRRFYQLGVDGLFSDFPDVARQARDE</sequence>
<evidence type="ECO:0000256" key="2">
    <source>
        <dbReference type="ARBA" id="ARBA00012247"/>
    </source>
</evidence>
<evidence type="ECO:0000256" key="6">
    <source>
        <dbReference type="ARBA" id="ARBA00047512"/>
    </source>
</evidence>
<evidence type="ECO:0000256" key="3">
    <source>
        <dbReference type="ARBA" id="ARBA00022729"/>
    </source>
</evidence>
<comment type="caution">
    <text evidence="8">The sequence shown here is derived from an EMBL/GenBank/DDBJ whole genome shotgun (WGS) entry which is preliminary data.</text>
</comment>
<organism evidence="8 9">
    <name type="scientific">Lautropia mirabilis ATCC 51599</name>
    <dbReference type="NCBI Taxonomy" id="887898"/>
    <lineage>
        <taxon>Bacteria</taxon>
        <taxon>Pseudomonadati</taxon>
        <taxon>Pseudomonadota</taxon>
        <taxon>Betaproteobacteria</taxon>
        <taxon>Burkholderiales</taxon>
        <taxon>Burkholderiaceae</taxon>
        <taxon>Lautropia</taxon>
    </lineage>
</organism>
<dbReference type="InterPro" id="IPR017946">
    <property type="entry name" value="PLC-like_Pdiesterase_TIM-brl"/>
</dbReference>
<evidence type="ECO:0000313" key="9">
    <source>
        <dbReference type="Proteomes" id="UP000011021"/>
    </source>
</evidence>
<dbReference type="STRING" id="887898.HMPREF0551_0312"/>
<comment type="catalytic activity">
    <reaction evidence="6">
        <text>a sn-glycero-3-phosphodiester + H2O = an alcohol + sn-glycerol 3-phosphate + H(+)</text>
        <dbReference type="Rhea" id="RHEA:12969"/>
        <dbReference type="ChEBI" id="CHEBI:15377"/>
        <dbReference type="ChEBI" id="CHEBI:15378"/>
        <dbReference type="ChEBI" id="CHEBI:30879"/>
        <dbReference type="ChEBI" id="CHEBI:57597"/>
        <dbReference type="ChEBI" id="CHEBI:83408"/>
        <dbReference type="EC" id="3.1.4.46"/>
    </reaction>
</comment>
<dbReference type="PROSITE" id="PS51704">
    <property type="entry name" value="GP_PDE"/>
    <property type="match status" value="1"/>
</dbReference>
<dbReference type="PROSITE" id="PS51257">
    <property type="entry name" value="PROKAR_LIPOPROTEIN"/>
    <property type="match status" value="1"/>
</dbReference>
<name>E7RTP3_9BURK</name>
<comment type="similarity">
    <text evidence="1">Belongs to the glycerophosphoryl diester phosphodiesterase family.</text>
</comment>
<dbReference type="Proteomes" id="UP000011021">
    <property type="component" value="Unassembled WGS sequence"/>
</dbReference>
<dbReference type="GO" id="GO:0006071">
    <property type="term" value="P:glycerol metabolic process"/>
    <property type="evidence" value="ECO:0007669"/>
    <property type="project" value="UniProtKB-KW"/>
</dbReference>
<gene>
    <name evidence="8" type="ORF">HMPREF0551_0312</name>
</gene>
<evidence type="ECO:0000256" key="4">
    <source>
        <dbReference type="ARBA" id="ARBA00022798"/>
    </source>
</evidence>
<dbReference type="HOGENOM" id="CLU_030226_0_1_4"/>
<dbReference type="PANTHER" id="PTHR43620">
    <property type="entry name" value="GLYCEROPHOSPHORYL DIESTER PHOSPHODIESTERASE"/>
    <property type="match status" value="1"/>
</dbReference>
<dbReference type="Pfam" id="PF03009">
    <property type="entry name" value="GDPD"/>
    <property type="match status" value="1"/>
</dbReference>
<protein>
    <recommendedName>
        <fullName evidence="2">glycerophosphodiester phosphodiesterase</fullName>
        <ecNumber evidence="2">3.1.4.46</ecNumber>
    </recommendedName>
</protein>
<keyword evidence="4" id="KW-0319">Glycerol metabolism</keyword>
<evidence type="ECO:0000256" key="5">
    <source>
        <dbReference type="ARBA" id="ARBA00022801"/>
    </source>
</evidence>
<evidence type="ECO:0000259" key="7">
    <source>
        <dbReference type="PROSITE" id="PS51704"/>
    </source>
</evidence>
<keyword evidence="9" id="KW-1185">Reference proteome</keyword>
<feature type="domain" description="GP-PDE" evidence="7">
    <location>
        <begin position="115"/>
        <end position="463"/>
    </location>
</feature>
<dbReference type="GO" id="GO:0006629">
    <property type="term" value="P:lipid metabolic process"/>
    <property type="evidence" value="ECO:0007669"/>
    <property type="project" value="InterPro"/>
</dbReference>
<evidence type="ECO:0000313" key="8">
    <source>
        <dbReference type="EMBL" id="EFV96129.1"/>
    </source>
</evidence>
<keyword evidence="5" id="KW-0378">Hydrolase</keyword>
<reference evidence="8 9" key="1">
    <citation type="submission" date="2010-12" db="EMBL/GenBank/DDBJ databases">
        <authorList>
            <person name="Muzny D."/>
            <person name="Qin X."/>
            <person name="Deng J."/>
            <person name="Jiang H."/>
            <person name="Liu Y."/>
            <person name="Qu J."/>
            <person name="Song X.-Z."/>
            <person name="Zhang L."/>
            <person name="Thornton R."/>
            <person name="Coyle M."/>
            <person name="Francisco L."/>
            <person name="Jackson L."/>
            <person name="Javaid M."/>
            <person name="Korchina V."/>
            <person name="Kovar C."/>
            <person name="Mata R."/>
            <person name="Mathew T."/>
            <person name="Ngo R."/>
            <person name="Nguyen L."/>
            <person name="Nguyen N."/>
            <person name="Okwuonu G."/>
            <person name="Ongeri F."/>
            <person name="Pham C."/>
            <person name="Simmons D."/>
            <person name="Wilczek-Boney K."/>
            <person name="Hale W."/>
            <person name="Jakkamsetti A."/>
            <person name="Pham P."/>
            <person name="Ruth R."/>
            <person name="San Lucas F."/>
            <person name="Warren J."/>
            <person name="Zhang J."/>
            <person name="Zhao Z."/>
            <person name="Zhou C."/>
            <person name="Zhu D."/>
            <person name="Lee S."/>
            <person name="Bess C."/>
            <person name="Blankenburg K."/>
            <person name="Forbes L."/>
            <person name="Fu Q."/>
            <person name="Gubbala S."/>
            <person name="Hirani K."/>
            <person name="Jayaseelan J.C."/>
            <person name="Lara F."/>
            <person name="Munidasa M."/>
            <person name="Palculict T."/>
            <person name="Patil S."/>
            <person name="Pu L.-L."/>
            <person name="Saada N."/>
            <person name="Tang L."/>
            <person name="Weissenberger G."/>
            <person name="Zhu Y."/>
            <person name="Hemphill L."/>
            <person name="Shang Y."/>
            <person name="Youmans B."/>
            <person name="Ayvaz T."/>
            <person name="Ross M."/>
            <person name="Santibanez J."/>
            <person name="Aqrawi P."/>
            <person name="Gross S."/>
            <person name="Joshi V."/>
            <person name="Fowler G."/>
            <person name="Nazareth L."/>
            <person name="Reid J."/>
            <person name="Worley K."/>
            <person name="Petrosino J."/>
            <person name="Highlander S."/>
            <person name="Gibbs R."/>
        </authorList>
    </citation>
    <scope>NUCLEOTIDE SEQUENCE [LARGE SCALE GENOMIC DNA]</scope>
    <source>
        <strain evidence="8 9">ATCC 51599</strain>
    </source>
</reference>
<accession>E7RTP3</accession>
<dbReference type="Gene3D" id="3.20.20.190">
    <property type="entry name" value="Phosphatidylinositol (PI) phosphodiesterase"/>
    <property type="match status" value="1"/>
</dbReference>
<dbReference type="CDD" id="cd08602">
    <property type="entry name" value="GDPD_ScGlpQ1_like"/>
    <property type="match status" value="1"/>
</dbReference>